<name>A0A1I2AGZ0_9ACTN</name>
<keyword evidence="1" id="KW-0805">Transcription regulation</keyword>
<evidence type="ECO:0000313" key="7">
    <source>
        <dbReference type="Proteomes" id="UP000198589"/>
    </source>
</evidence>
<proteinExistence type="predicted"/>
<keyword evidence="7" id="KW-1185">Reference proteome</keyword>
<dbReference type="PROSITE" id="PS50937">
    <property type="entry name" value="HTH_MERR_2"/>
    <property type="match status" value="1"/>
</dbReference>
<dbReference type="RefSeq" id="WP_092195844.1">
    <property type="nucleotide sequence ID" value="NZ_FOND01000003.1"/>
</dbReference>
<dbReference type="InterPro" id="IPR047057">
    <property type="entry name" value="MerR_fam"/>
</dbReference>
<protein>
    <submittedName>
        <fullName evidence="6">DNA-binding transcriptional regulator, MerR family</fullName>
    </submittedName>
</protein>
<keyword evidence="3" id="KW-0804">Transcription</keyword>
<dbReference type="PROSITE" id="PS00552">
    <property type="entry name" value="HTH_MERR_1"/>
    <property type="match status" value="1"/>
</dbReference>
<dbReference type="SUPFAM" id="SSF46955">
    <property type="entry name" value="Putative DNA-binding domain"/>
    <property type="match status" value="1"/>
</dbReference>
<evidence type="ECO:0000256" key="2">
    <source>
        <dbReference type="ARBA" id="ARBA00023125"/>
    </source>
</evidence>
<dbReference type="PANTHER" id="PTHR30204">
    <property type="entry name" value="REDOX-CYCLING DRUG-SENSING TRANSCRIPTIONAL ACTIVATOR SOXR"/>
    <property type="match status" value="1"/>
</dbReference>
<feature type="domain" description="HTH merR-type" evidence="5">
    <location>
        <begin position="1"/>
        <end position="69"/>
    </location>
</feature>
<evidence type="ECO:0000313" key="6">
    <source>
        <dbReference type="EMBL" id="SFE43152.1"/>
    </source>
</evidence>
<dbReference type="SMART" id="SM00422">
    <property type="entry name" value="HTH_MERR"/>
    <property type="match status" value="1"/>
</dbReference>
<dbReference type="GO" id="GO:0003700">
    <property type="term" value="F:DNA-binding transcription factor activity"/>
    <property type="evidence" value="ECO:0007669"/>
    <property type="project" value="InterPro"/>
</dbReference>
<organism evidence="6 7">
    <name type="scientific">Blastococcus tunisiensis</name>
    <dbReference type="NCBI Taxonomy" id="1798228"/>
    <lineage>
        <taxon>Bacteria</taxon>
        <taxon>Bacillati</taxon>
        <taxon>Actinomycetota</taxon>
        <taxon>Actinomycetes</taxon>
        <taxon>Geodermatophilales</taxon>
        <taxon>Geodermatophilaceae</taxon>
        <taxon>Blastococcus</taxon>
    </lineage>
</organism>
<dbReference type="EMBL" id="FOND01000003">
    <property type="protein sequence ID" value="SFE43152.1"/>
    <property type="molecule type" value="Genomic_DNA"/>
</dbReference>
<dbReference type="Pfam" id="PF13411">
    <property type="entry name" value="MerR_1"/>
    <property type="match status" value="1"/>
</dbReference>
<dbReference type="AlphaFoldDB" id="A0A1I2AGZ0"/>
<keyword evidence="2 6" id="KW-0238">DNA-binding</keyword>
<dbReference type="OrthoDB" id="9802039at2"/>
<dbReference type="Gene3D" id="1.10.1660.10">
    <property type="match status" value="1"/>
</dbReference>
<accession>A0A1I2AGZ0</accession>
<feature type="coiled-coil region" evidence="4">
    <location>
        <begin position="81"/>
        <end position="108"/>
    </location>
</feature>
<evidence type="ECO:0000259" key="5">
    <source>
        <dbReference type="PROSITE" id="PS50937"/>
    </source>
</evidence>
<reference evidence="7" key="1">
    <citation type="submission" date="2016-10" db="EMBL/GenBank/DDBJ databases">
        <authorList>
            <person name="Varghese N."/>
            <person name="Submissions S."/>
        </authorList>
    </citation>
    <scope>NUCLEOTIDE SEQUENCE [LARGE SCALE GENOMIC DNA]</scope>
    <source>
        <strain evidence="7">DSM 46838</strain>
    </source>
</reference>
<sequence>MRIGELADRVGVNTKTIRYYESIGLLPEPQRTGSGYRDYADDDEARLVFIKTAQHLGLSLDEIREVLRLREAGTAPCDHVRSVLREQVKEITKRIAALRRLRDELRQLDAVIDGLPEVEGGMCRIIDHVRATAEQVAADGELASTHRR</sequence>
<dbReference type="STRING" id="1798228.SAMN05216574_103320"/>
<dbReference type="InterPro" id="IPR009061">
    <property type="entry name" value="DNA-bd_dom_put_sf"/>
</dbReference>
<evidence type="ECO:0000256" key="4">
    <source>
        <dbReference type="SAM" id="Coils"/>
    </source>
</evidence>
<dbReference type="Proteomes" id="UP000198589">
    <property type="component" value="Unassembled WGS sequence"/>
</dbReference>
<dbReference type="PRINTS" id="PR00040">
    <property type="entry name" value="HTHMERR"/>
</dbReference>
<dbReference type="CDD" id="cd04770">
    <property type="entry name" value="HTH_HMRTR"/>
    <property type="match status" value="1"/>
</dbReference>
<evidence type="ECO:0000256" key="3">
    <source>
        <dbReference type="ARBA" id="ARBA00023163"/>
    </source>
</evidence>
<dbReference type="PANTHER" id="PTHR30204:SF94">
    <property type="entry name" value="HEAVY METAL-DEPENDENT TRANSCRIPTIONAL REGULATOR HI_0293-RELATED"/>
    <property type="match status" value="1"/>
</dbReference>
<dbReference type="InterPro" id="IPR000551">
    <property type="entry name" value="MerR-type_HTH_dom"/>
</dbReference>
<keyword evidence="4" id="KW-0175">Coiled coil</keyword>
<gene>
    <name evidence="6" type="ORF">SAMN05216574_103320</name>
</gene>
<dbReference type="GO" id="GO:0003677">
    <property type="term" value="F:DNA binding"/>
    <property type="evidence" value="ECO:0007669"/>
    <property type="project" value="UniProtKB-KW"/>
</dbReference>
<evidence type="ECO:0000256" key="1">
    <source>
        <dbReference type="ARBA" id="ARBA00023015"/>
    </source>
</evidence>